<dbReference type="EMBL" id="SPMX01000070">
    <property type="protein sequence ID" value="NMQ07265.1"/>
    <property type="molecule type" value="Genomic_DNA"/>
</dbReference>
<comment type="catalytic activity">
    <reaction evidence="2">
        <text>2 GTP = 3',3'-c-di-GMP + 2 diphosphate</text>
        <dbReference type="Rhea" id="RHEA:24898"/>
        <dbReference type="ChEBI" id="CHEBI:33019"/>
        <dbReference type="ChEBI" id="CHEBI:37565"/>
        <dbReference type="ChEBI" id="CHEBI:58805"/>
        <dbReference type="EC" id="2.7.7.65"/>
    </reaction>
</comment>
<dbReference type="SUPFAM" id="SSF55073">
    <property type="entry name" value="Nucleotide cyclase"/>
    <property type="match status" value="1"/>
</dbReference>
<dbReference type="Gene3D" id="3.30.70.270">
    <property type="match status" value="1"/>
</dbReference>
<evidence type="ECO:0000313" key="6">
    <source>
        <dbReference type="Proteomes" id="UP000886469"/>
    </source>
</evidence>
<dbReference type="PANTHER" id="PTHR45138">
    <property type="entry name" value="REGULATORY COMPONENTS OF SENSORY TRANSDUCTION SYSTEM"/>
    <property type="match status" value="1"/>
</dbReference>
<dbReference type="PANTHER" id="PTHR45138:SF9">
    <property type="entry name" value="DIGUANYLATE CYCLASE DGCM-RELATED"/>
    <property type="match status" value="1"/>
</dbReference>
<dbReference type="Proteomes" id="UP000886469">
    <property type="component" value="Unassembled WGS sequence"/>
</dbReference>
<comment type="caution">
    <text evidence="5">The sequence shown here is derived from an EMBL/GenBank/DDBJ whole genome shotgun (WGS) entry which is preliminary data.</text>
</comment>
<evidence type="ECO:0000259" key="4">
    <source>
        <dbReference type="PROSITE" id="PS50887"/>
    </source>
</evidence>
<dbReference type="NCBIfam" id="TIGR00254">
    <property type="entry name" value="GGDEF"/>
    <property type="match status" value="1"/>
</dbReference>
<gene>
    <name evidence="5" type="ORF">E4Q08_19500</name>
</gene>
<proteinExistence type="predicted"/>
<name>A0ABX1TC53_9PROT</name>
<dbReference type="CDD" id="cd01949">
    <property type="entry name" value="GGDEF"/>
    <property type="match status" value="1"/>
</dbReference>
<dbReference type="InterPro" id="IPR043128">
    <property type="entry name" value="Rev_trsase/Diguanyl_cyclase"/>
</dbReference>
<feature type="coiled-coil region" evidence="3">
    <location>
        <begin position="401"/>
        <end position="435"/>
    </location>
</feature>
<dbReference type="RefSeq" id="WP_169071601.1">
    <property type="nucleotide sequence ID" value="NZ_JAZKUC010000001.1"/>
</dbReference>
<evidence type="ECO:0000256" key="3">
    <source>
        <dbReference type="SAM" id="Coils"/>
    </source>
</evidence>
<sequence>MPSPSNPSEIARETLRLLASRRISPSPENYRDIYNEIAGTSGNLAENFPKRELQALQTALPKETAVQQKLVKRFEQALKGRNWDELRDGIAELVKQLANEHELPWSDLFRDFLRQWENKQAGLTVARKREAIERVLVAAAGNSELLFGRLQGLVKSWAGSAPADGDIPLVDPGTIAMPEASLPLVGDIVADSATRTSELSSDLRDLFAYTFEDLVTTQLVDEPELAADARMLAHKVRCATSPSAQQGLLAGIKRFAFRLEILAEDRAELRAGLLNLLQLLIENVGELVTEDRWLAGQIDIVRDIVASPLNIRSIGDAEGRLKEVIYKQSQLKRSLNEARESLKQMLAGFVDHLAEFADSTSDYHDKIEYCAHRISMAEDITQLEDVLAEVIRETRIIQLNAQRSRDELRAAKQRVSEAEARIGELQVELDRASTLVRHDQLTGALNRRGLEEAFEKEVARAQRRQSTLCVALLDIDNFKKLNDSLGHDAGDAALIHLATVIRETMRPQDTVARFGGEEFIIVLPDTSVGDAQTAIVRLQRELTRRIFLHNNDRRLITFSAGVTDLQPGDTQVSVTKRADEAMYMAKQSGKNRVMIG</sequence>
<evidence type="ECO:0000256" key="2">
    <source>
        <dbReference type="ARBA" id="ARBA00034247"/>
    </source>
</evidence>
<dbReference type="Pfam" id="PF00990">
    <property type="entry name" value="GGDEF"/>
    <property type="match status" value="1"/>
</dbReference>
<keyword evidence="6" id="KW-1185">Reference proteome</keyword>
<dbReference type="InterPro" id="IPR050469">
    <property type="entry name" value="Diguanylate_Cyclase"/>
</dbReference>
<dbReference type="InterPro" id="IPR000160">
    <property type="entry name" value="GGDEF_dom"/>
</dbReference>
<feature type="domain" description="GGDEF" evidence="4">
    <location>
        <begin position="466"/>
        <end position="596"/>
    </location>
</feature>
<dbReference type="InterPro" id="IPR029787">
    <property type="entry name" value="Nucleotide_cyclase"/>
</dbReference>
<evidence type="ECO:0000256" key="1">
    <source>
        <dbReference type="ARBA" id="ARBA00012528"/>
    </source>
</evidence>
<dbReference type="PROSITE" id="PS50887">
    <property type="entry name" value="GGDEF"/>
    <property type="match status" value="1"/>
</dbReference>
<organism evidence="5 6">
    <name type="scientific">Candidatus Accumulibacter contiguus</name>
    <dbReference type="NCBI Taxonomy" id="2954381"/>
    <lineage>
        <taxon>Bacteria</taxon>
        <taxon>Pseudomonadati</taxon>
        <taxon>Pseudomonadota</taxon>
        <taxon>Betaproteobacteria</taxon>
        <taxon>Candidatus Accumulibacter</taxon>
    </lineage>
</organism>
<evidence type="ECO:0000313" key="5">
    <source>
        <dbReference type="EMBL" id="NMQ07265.1"/>
    </source>
</evidence>
<dbReference type="SMART" id="SM00267">
    <property type="entry name" value="GGDEF"/>
    <property type="match status" value="1"/>
</dbReference>
<protein>
    <recommendedName>
        <fullName evidence="1">diguanylate cyclase</fullName>
        <ecNumber evidence="1">2.7.7.65</ecNumber>
    </recommendedName>
</protein>
<dbReference type="EC" id="2.7.7.65" evidence="1"/>
<accession>A0ABX1TC53</accession>
<keyword evidence="3" id="KW-0175">Coiled coil</keyword>
<reference evidence="5" key="1">
    <citation type="submission" date="2019-03" db="EMBL/GenBank/DDBJ databases">
        <title>Metabolic reconstructions from genomes of highly enriched 'Candidatus Accumulibacter' and 'Candidatus Competibacter' bioreactor populations.</title>
        <authorList>
            <person name="Annavajhala M.K."/>
            <person name="Welles L."/>
            <person name="Abbas B."/>
            <person name="Sorokin D."/>
            <person name="Park H."/>
            <person name="Van Loosdrecht M."/>
            <person name="Chandran K."/>
        </authorList>
    </citation>
    <scope>NUCLEOTIDE SEQUENCE</scope>
    <source>
        <strain evidence="5">SBR_L</strain>
    </source>
</reference>